<dbReference type="SUPFAM" id="SSF52141">
    <property type="entry name" value="Uracil-DNA glycosylase-like"/>
    <property type="match status" value="1"/>
</dbReference>
<accession>A0ABM7Q6J3</accession>
<dbReference type="Pfam" id="PF13566">
    <property type="entry name" value="DUF4130"/>
    <property type="match status" value="1"/>
</dbReference>
<keyword evidence="3" id="KW-0004">4Fe-4S</keyword>
<dbReference type="CDD" id="cd10030">
    <property type="entry name" value="UDG-F4_TTUDGA_SPO1dp_like"/>
    <property type="match status" value="1"/>
</dbReference>
<sequence>MSERWSATVDPPWDFDAWRAQARAALRADIAQEALDWRGDAQGALLVGNAITTAPPVRDVPTMPRDFFDLAARVACHRDPDAHALLYRMAWRIAHGERHLCTLATDIDTHRAQKLDQAVRRDLHKMKAFVRFRAVPGVDDAFIAWFEPDHHIVDRVSPFFARRFAGMRWSILTPDRSAHWNGEALVFAPGALRSDTPADDAQESMWRTYYAHIFNPARLNPRMMRQEMPQKYWKHLPETHTLPTLLRDAGARVEAMADRAPQAPRRRIPAPAPVIDSPASDLDTLRTRARDCRACPLWEPATQTVFGEGPRNARIALVGEQPGDEEDLSGHPFVGPAGRLLQRALDELGIARDTLYLTNAVKHFRFEQRGKHRLHKTPDPAHVRACRQWLVRELGLLKPEVIVCLGATAAGSVLGKDFRLMEMRGQWERLANGTRAFATVHPAWVLRQPPADRDNAYRGFVDDLRLLLDGH</sequence>
<dbReference type="NCBIfam" id="TIGR00758">
    <property type="entry name" value="UDG_fam4"/>
    <property type="match status" value="1"/>
</dbReference>
<evidence type="ECO:0000256" key="7">
    <source>
        <dbReference type="ARBA" id="ARBA00023004"/>
    </source>
</evidence>
<keyword evidence="5" id="KW-0227">DNA damage</keyword>
<organism evidence="12 13">
    <name type="scientific">Noviluteimonas caseinilytica</name>
    <dbReference type="NCBI Taxonomy" id="2675101"/>
    <lineage>
        <taxon>Bacteria</taxon>
        <taxon>Pseudomonadati</taxon>
        <taxon>Pseudomonadota</taxon>
        <taxon>Gammaproteobacteria</taxon>
        <taxon>Lysobacterales</taxon>
        <taxon>Lysobacteraceae</taxon>
        <taxon>Noviluteimonas</taxon>
    </lineage>
</organism>
<dbReference type="SMART" id="SM00986">
    <property type="entry name" value="UDG"/>
    <property type="match status" value="1"/>
</dbReference>
<feature type="region of interest" description="Disordered" evidence="10">
    <location>
        <begin position="258"/>
        <end position="278"/>
    </location>
</feature>
<dbReference type="InterPro" id="IPR051536">
    <property type="entry name" value="UDG_Type-4/5"/>
</dbReference>
<evidence type="ECO:0000259" key="11">
    <source>
        <dbReference type="SMART" id="SM00986"/>
    </source>
</evidence>
<name>A0ABM7Q6J3_9GAMM</name>
<dbReference type="NCBIfam" id="TIGR03915">
    <property type="entry name" value="SAM_7_link_chp"/>
    <property type="match status" value="1"/>
</dbReference>
<evidence type="ECO:0000256" key="5">
    <source>
        <dbReference type="ARBA" id="ARBA00022763"/>
    </source>
</evidence>
<evidence type="ECO:0000313" key="12">
    <source>
        <dbReference type="EMBL" id="BCT93004.1"/>
    </source>
</evidence>
<protein>
    <recommendedName>
        <fullName evidence="2">Type-4 uracil-DNA glycosylase</fullName>
    </recommendedName>
</protein>
<keyword evidence="8" id="KW-0411">Iron-sulfur</keyword>
<evidence type="ECO:0000256" key="6">
    <source>
        <dbReference type="ARBA" id="ARBA00022801"/>
    </source>
</evidence>
<evidence type="ECO:0000256" key="9">
    <source>
        <dbReference type="ARBA" id="ARBA00023204"/>
    </source>
</evidence>
<dbReference type="NCBIfam" id="TIGR03914">
    <property type="entry name" value="UDG_fam_dom"/>
    <property type="match status" value="1"/>
</dbReference>
<dbReference type="SMART" id="SM00987">
    <property type="entry name" value="UreE_C"/>
    <property type="match status" value="1"/>
</dbReference>
<keyword evidence="4" id="KW-0479">Metal-binding</keyword>
<keyword evidence="13" id="KW-1185">Reference proteome</keyword>
<dbReference type="Gene3D" id="3.40.470.10">
    <property type="entry name" value="Uracil-DNA glycosylase-like domain"/>
    <property type="match status" value="1"/>
</dbReference>
<dbReference type="PANTHER" id="PTHR33693:SF9">
    <property type="entry name" value="TYPE-4 URACIL-DNA GLYCOSYLASE"/>
    <property type="match status" value="1"/>
</dbReference>
<dbReference type="Proteomes" id="UP000681317">
    <property type="component" value="Chromosome"/>
</dbReference>
<dbReference type="InterPro" id="IPR023875">
    <property type="entry name" value="DNA_repair_put"/>
</dbReference>
<evidence type="ECO:0000256" key="3">
    <source>
        <dbReference type="ARBA" id="ARBA00022485"/>
    </source>
</evidence>
<keyword evidence="6" id="KW-0378">Hydrolase</keyword>
<gene>
    <name evidence="12" type="ORF">LYSCAS_20280</name>
</gene>
<dbReference type="EMBL" id="AP024545">
    <property type="protein sequence ID" value="BCT93004.1"/>
    <property type="molecule type" value="Genomic_DNA"/>
</dbReference>
<dbReference type="RefSeq" id="WP_213433953.1">
    <property type="nucleotide sequence ID" value="NZ_AP024545.1"/>
</dbReference>
<dbReference type="PANTHER" id="PTHR33693">
    <property type="entry name" value="TYPE-5 URACIL-DNA GLYCOSYLASE"/>
    <property type="match status" value="1"/>
</dbReference>
<comment type="similarity">
    <text evidence="1">Belongs to the uracil-DNA glycosylase (UDG) superfamily. Type 4 (UDGa) family.</text>
</comment>
<evidence type="ECO:0000256" key="8">
    <source>
        <dbReference type="ARBA" id="ARBA00023014"/>
    </source>
</evidence>
<dbReference type="InterPro" id="IPR025404">
    <property type="entry name" value="DUF4130"/>
</dbReference>
<dbReference type="InterPro" id="IPR005122">
    <property type="entry name" value="Uracil-DNA_glycosylase-like"/>
</dbReference>
<evidence type="ECO:0000256" key="1">
    <source>
        <dbReference type="ARBA" id="ARBA00006521"/>
    </source>
</evidence>
<keyword evidence="9" id="KW-0234">DNA repair</keyword>
<feature type="domain" description="Uracil-DNA glycosylase-like" evidence="11">
    <location>
        <begin position="306"/>
        <end position="465"/>
    </location>
</feature>
<dbReference type="Pfam" id="PF03167">
    <property type="entry name" value="UDG"/>
    <property type="match status" value="1"/>
</dbReference>
<reference evidence="12 13" key="1">
    <citation type="submission" date="2021-03" db="EMBL/GenBank/DDBJ databases">
        <title>Complete Genome Sequences of Two Lysobacter Strains Isolated from Sea Water (Lysobacter caseinilyticus) and Soil (Lysobacter helvus) in South Korea.</title>
        <authorList>
            <person name="Watanabe Y."/>
            <person name="Arakawa K."/>
        </authorList>
    </citation>
    <scope>NUCLEOTIDE SEQUENCE [LARGE SCALE GENOMIC DNA]</scope>
    <source>
        <strain evidence="12 13">KVB24</strain>
    </source>
</reference>
<proteinExistence type="inferred from homology"/>
<evidence type="ECO:0000256" key="2">
    <source>
        <dbReference type="ARBA" id="ARBA00019403"/>
    </source>
</evidence>
<evidence type="ECO:0000256" key="4">
    <source>
        <dbReference type="ARBA" id="ARBA00022723"/>
    </source>
</evidence>
<keyword evidence="7" id="KW-0408">Iron</keyword>
<dbReference type="InterPro" id="IPR005273">
    <property type="entry name" value="Ura-DNA_glyco_family4"/>
</dbReference>
<dbReference type="InterPro" id="IPR036895">
    <property type="entry name" value="Uracil-DNA_glycosylase-like_sf"/>
</dbReference>
<evidence type="ECO:0000256" key="10">
    <source>
        <dbReference type="SAM" id="MobiDB-lite"/>
    </source>
</evidence>
<evidence type="ECO:0000313" key="13">
    <source>
        <dbReference type="Proteomes" id="UP000681317"/>
    </source>
</evidence>